<feature type="compositionally biased region" description="Basic and acidic residues" evidence="7">
    <location>
        <begin position="363"/>
        <end position="377"/>
    </location>
</feature>
<dbReference type="PANTHER" id="PTHR43327">
    <property type="entry name" value="STOMATIN-LIKE PROTEIN 2, MITOCHONDRIAL"/>
    <property type="match status" value="1"/>
</dbReference>
<dbReference type="PANTHER" id="PTHR43327:SF2">
    <property type="entry name" value="MODULATOR OF FTSH PROTEASE HFLK"/>
    <property type="match status" value="1"/>
</dbReference>
<evidence type="ECO:0000256" key="5">
    <source>
        <dbReference type="ARBA" id="ARBA00023136"/>
    </source>
</evidence>
<dbReference type="Pfam" id="PF12221">
    <property type="entry name" value="HflK_N"/>
    <property type="match status" value="1"/>
</dbReference>
<dbReference type="STRING" id="1225476.A1D18_03410"/>
<gene>
    <name evidence="9" type="ORF">A1D18_03410</name>
</gene>
<dbReference type="SMART" id="SM00244">
    <property type="entry name" value="PHB"/>
    <property type="match status" value="1"/>
</dbReference>
<reference evidence="9 10" key="1">
    <citation type="submission" date="2016-03" db="EMBL/GenBank/DDBJ databases">
        <title>Comparative genomics of Rickettsiella.</title>
        <authorList>
            <person name="Chandler C."/>
            <person name="Wang Y."/>
        </authorList>
    </citation>
    <scope>NUCLEOTIDE SEQUENCE [LARGE SCALE GENOMIC DNA]</scope>
    <source>
        <strain evidence="9 10">RCFS May 2013</strain>
    </source>
</reference>
<dbReference type="NCBIfam" id="TIGR01933">
    <property type="entry name" value="hflK"/>
    <property type="match status" value="1"/>
</dbReference>
<feature type="region of interest" description="Disordered" evidence="7">
    <location>
        <begin position="356"/>
        <end position="394"/>
    </location>
</feature>
<dbReference type="InterPro" id="IPR050710">
    <property type="entry name" value="Band7/mec-2_domain"/>
</dbReference>
<feature type="compositionally biased region" description="Polar residues" evidence="7">
    <location>
        <begin position="378"/>
        <end position="394"/>
    </location>
</feature>
<proteinExistence type="inferred from homology"/>
<comment type="function">
    <text evidence="6">HflC and HflK could encode or regulate a protease.</text>
</comment>
<comment type="subcellular location">
    <subcellularLocation>
        <location evidence="1">Membrane</location>
        <topology evidence="1">Single-pass membrane protein</topology>
    </subcellularLocation>
</comment>
<evidence type="ECO:0000256" key="7">
    <source>
        <dbReference type="SAM" id="MobiDB-lite"/>
    </source>
</evidence>
<dbReference type="CDD" id="cd03404">
    <property type="entry name" value="SPFH_HflK"/>
    <property type="match status" value="1"/>
</dbReference>
<organism evidence="9 10">
    <name type="scientific">Candidatus Rickettsiella isopodorum</name>
    <dbReference type="NCBI Taxonomy" id="1225476"/>
    <lineage>
        <taxon>Bacteria</taxon>
        <taxon>Pseudomonadati</taxon>
        <taxon>Pseudomonadota</taxon>
        <taxon>Gammaproteobacteria</taxon>
        <taxon>Legionellales</taxon>
        <taxon>Coxiellaceae</taxon>
        <taxon>Rickettsiella</taxon>
    </lineage>
</organism>
<dbReference type="Gene3D" id="3.30.479.30">
    <property type="entry name" value="Band 7 domain"/>
    <property type="match status" value="1"/>
</dbReference>
<protein>
    <recommendedName>
        <fullName evidence="6">Protein HflK</fullName>
    </recommendedName>
</protein>
<dbReference type="Pfam" id="PF01145">
    <property type="entry name" value="Band_7"/>
    <property type="match status" value="1"/>
</dbReference>
<name>A0A1J8P5T5_9COXI</name>
<comment type="similarity">
    <text evidence="2 6">Belongs to the band 7/mec-2 family. HflK subfamily.</text>
</comment>
<keyword evidence="10" id="KW-1185">Reference proteome</keyword>
<evidence type="ECO:0000256" key="3">
    <source>
        <dbReference type="ARBA" id="ARBA00022692"/>
    </source>
</evidence>
<evidence type="ECO:0000313" key="9">
    <source>
        <dbReference type="EMBL" id="OIZ95156.1"/>
    </source>
</evidence>
<dbReference type="SUPFAM" id="SSF117892">
    <property type="entry name" value="Band 7/SPFH domain"/>
    <property type="match status" value="1"/>
</dbReference>
<dbReference type="InterPro" id="IPR020980">
    <property type="entry name" value="Membrane_HflK_N"/>
</dbReference>
<evidence type="ECO:0000256" key="4">
    <source>
        <dbReference type="ARBA" id="ARBA00022989"/>
    </source>
</evidence>
<sequence length="394" mass="43768">MPWNEPGDPSKNKDPWTGRPKQTPPDLEAFLRDLFKKIIALFKLRILNNKSALARPFIPTKLNAKAIGLISVFCLLAWLVLGFFKVNLDESAVITRFGVYRATEGSGYHWILKPFQHVTIINSGKVSKLSTTVKLLTHDESKIAVDVNIDYSIVNPHNYLFNSAHPLLSLQAIIHSAVNHTLSQFTLNQLLTTSPLALANNLQKQLNTSMIKEQTGLAIKNIELGSIQIPEQLHAAFTDAANAKRDQQQLEKLANVYALQVEPHAKAEAQRLIADAKTYQQQTVLKAKTEIIRFLALLPPYEASPSLTRKRLYLDVLQTMMAHSNKLVVANSAHTNFSLTLDQSSTLPSINTTKLSPISAADTNDKKEITANKEPSNKKNNTIPSSYNISGGYE</sequence>
<feature type="region of interest" description="Disordered" evidence="7">
    <location>
        <begin position="1"/>
        <end position="21"/>
    </location>
</feature>
<dbReference type="AlphaFoldDB" id="A0A1J8P5T5"/>
<evidence type="ECO:0000256" key="2">
    <source>
        <dbReference type="ARBA" id="ARBA00006971"/>
    </source>
</evidence>
<dbReference type="InterPro" id="IPR036013">
    <property type="entry name" value="Band_7/SPFH_dom_sf"/>
</dbReference>
<accession>A0A1J8P5T5</accession>
<comment type="caution">
    <text evidence="9">The sequence shown here is derived from an EMBL/GenBank/DDBJ whole genome shotgun (WGS) entry which is preliminary data.</text>
</comment>
<evidence type="ECO:0000259" key="8">
    <source>
        <dbReference type="SMART" id="SM00244"/>
    </source>
</evidence>
<keyword evidence="3 6" id="KW-0812">Transmembrane</keyword>
<evidence type="ECO:0000256" key="6">
    <source>
        <dbReference type="RuleBase" id="RU364113"/>
    </source>
</evidence>
<dbReference type="EMBL" id="LUKY01000032">
    <property type="protein sequence ID" value="OIZ95156.1"/>
    <property type="molecule type" value="Genomic_DNA"/>
</dbReference>
<keyword evidence="4 6" id="KW-1133">Transmembrane helix</keyword>
<evidence type="ECO:0000313" key="10">
    <source>
        <dbReference type="Proteomes" id="UP000183924"/>
    </source>
</evidence>
<evidence type="ECO:0000256" key="1">
    <source>
        <dbReference type="ARBA" id="ARBA00004167"/>
    </source>
</evidence>
<dbReference type="RefSeq" id="WP_071662416.1">
    <property type="nucleotide sequence ID" value="NZ_LUKY01000032.1"/>
</dbReference>
<dbReference type="GO" id="GO:0016020">
    <property type="term" value="C:membrane"/>
    <property type="evidence" value="ECO:0007669"/>
    <property type="project" value="UniProtKB-SubCell"/>
</dbReference>
<comment type="subunit">
    <text evidence="6">HflC and HflK may interact to form a multimeric complex.</text>
</comment>
<dbReference type="InterPro" id="IPR010201">
    <property type="entry name" value="HflK"/>
</dbReference>
<dbReference type="InterPro" id="IPR001107">
    <property type="entry name" value="Band_7"/>
</dbReference>
<feature type="transmembrane region" description="Helical" evidence="6">
    <location>
        <begin position="66"/>
        <end position="84"/>
    </location>
</feature>
<dbReference type="Proteomes" id="UP000183924">
    <property type="component" value="Unassembled WGS sequence"/>
</dbReference>
<feature type="domain" description="Band 7" evidence="8">
    <location>
        <begin position="81"/>
        <end position="241"/>
    </location>
</feature>
<dbReference type="OrthoDB" id="9779595at2"/>
<keyword evidence="5 6" id="KW-0472">Membrane</keyword>